<evidence type="ECO:0000313" key="2">
    <source>
        <dbReference type="Proteomes" id="UP000244773"/>
    </source>
</evidence>
<accession>A0A2P0VNR1</accession>
<organism evidence="1">
    <name type="scientific">Tetraselmis virus 1</name>
    <dbReference type="NCBI Taxonomy" id="2060617"/>
    <lineage>
        <taxon>Viruses</taxon>
        <taxon>Varidnaviria</taxon>
        <taxon>Bamfordvirae</taxon>
        <taxon>Nucleocytoviricota</taxon>
        <taxon>Megaviricetes</taxon>
        <taxon>Imitervirales</taxon>
        <taxon>Allomimiviridae</taxon>
        <taxon>Oceanusvirus</taxon>
        <taxon>Oceanusvirus kaneohense</taxon>
    </lineage>
</organism>
<proteinExistence type="predicted"/>
<reference evidence="1" key="1">
    <citation type="journal article" date="2018" name="Virology">
        <title>A giant virus infecting green algae encodes key fermentation genes.</title>
        <authorList>
            <person name="Schvarcz C.R."/>
            <person name="Steward G.F."/>
        </authorList>
    </citation>
    <scope>NUCLEOTIDE SEQUENCE [LARGE SCALE GENOMIC DNA]</scope>
</reference>
<name>A0A2P0VNR1_9VIRU</name>
<dbReference type="EMBL" id="KY322437">
    <property type="protein sequence ID" value="AUF82548.1"/>
    <property type="molecule type" value="Genomic_DNA"/>
</dbReference>
<evidence type="ECO:0000313" key="1">
    <source>
        <dbReference type="EMBL" id="AUF82548.1"/>
    </source>
</evidence>
<keyword evidence="2" id="KW-1185">Reference proteome</keyword>
<sequence length="1170" mass="132939">MKILHRKLGSTSVIDVNVIPDETVFSLASKLEKILRGRCYLWCEKQIDGYEAYAILRNSASSLDKVAVEARDRFGITLTNNQVKNDESLLKALKAIPNLKESVSMRNRYGMPGGYFANNNIDPYSNGSSPKEYKEFVTGSLSSPINTGNLLVEAFCTDKIYVTTFLDLQRAGDGSIKYENNVIKMYIPDNIDNNEYEWNSETLTRMEKQSKESLPKTTRSSYNFVVLSGGSVYGKMLPNADDMMRVFSVSETSENMPIIRIQGGGIDRPLSRVHDTAGAEDLMKLKDSSSREWIQAIFKINKGIAELTVFNGGSYKVKIRFSKLENAREKDITRYFQPINSFLEKLSVFIRPLEDKCLKASNSIFMKKSYMLNTPHVLGGPKSGIYQTITLPLPRKCSIRAIKKSIEEEGYPSLRVINIHKNDLHMIWMRSNVLSAQSVVKNVLYHIPRITEETLKQLQKETGLSKSDILDISERNFDKNTVMTMVSIKLLSDAELSITVKNGNDIDYGERIAACIYYSVKNCDRKSSSKASQFLVSSKVKANTEENINIGDLEEFYSFFEDNDDDDTVSDTEVGSTSSSIKIDPTKTDILGRLQRADPEVFAFENRQGFVPYSMKCQKSGKMTRQPLVLSEAEMETMLEGSSKEGKQVADTALHYRGNYYVCPKKWCPLSGIAKGLNESCPEDEPEWTLWNQHNPGLQPGVFHPSGLCMPCCFKPVMKPGGKTHADTMKCLGKQVEGNWKSDHVGKFDKLLDEGMYGYVPSTMFPKGTLKTTENPVRKGLGNKEKATFLNAYAESVNMTPEAVLNSIHKHVKLSNFVHCNIRDYIDVNCTDKKPLKTEIAEWLKKNPKYTKLMNIKKVGESQTKREHTIKLAYERFVKSLKTNPESITSSNIYNLINSGIGLTPVMLVSMDASGNCYVEHGSKYLLDSERCVVIMTKMGIYEPVGFKDKKNRFNTLWNSDHEWITFVKTKLKKIIPDFKIRIVSYSLMCVGGITPTGRYIALSYPAFIDSEYQHAYISDGVLENKKIVTTEEANDLYNYTQDDFYKYSWKDVSKSLIESDNKDSILFGCKDDVTDQRMIEMKRINVKLLALNRITEILEYEIPYDEIEIKENETAKDAITRLKTKYKNKIKKEDERYLEYALETMIRPLPSGYLPTFKKGLNERIVTRS</sequence>
<gene>
    <name evidence="1" type="ORF">TetV_466</name>
</gene>
<dbReference type="Proteomes" id="UP000244773">
    <property type="component" value="Segment"/>
</dbReference>
<protein>
    <submittedName>
        <fullName evidence="1">Uncharacterized protein</fullName>
    </submittedName>
</protein>